<keyword evidence="4" id="KW-1185">Reference proteome</keyword>
<feature type="region of interest" description="Disordered" evidence="1">
    <location>
        <begin position="147"/>
        <end position="169"/>
    </location>
</feature>
<evidence type="ECO:0000256" key="1">
    <source>
        <dbReference type="SAM" id="MobiDB-lite"/>
    </source>
</evidence>
<gene>
    <name evidence="3" type="ORF">GCM10007854_17780</name>
</gene>
<reference evidence="3" key="2">
    <citation type="submission" date="2023-01" db="EMBL/GenBank/DDBJ databases">
        <title>Draft genome sequence of Algimonas porphyrae strain NBRC 108216.</title>
        <authorList>
            <person name="Sun Q."/>
            <person name="Mori K."/>
        </authorList>
    </citation>
    <scope>NUCLEOTIDE SEQUENCE</scope>
    <source>
        <strain evidence="3">NBRC 108216</strain>
    </source>
</reference>
<organism evidence="3 4">
    <name type="scientific">Algimonas porphyrae</name>
    <dbReference type="NCBI Taxonomy" id="1128113"/>
    <lineage>
        <taxon>Bacteria</taxon>
        <taxon>Pseudomonadati</taxon>
        <taxon>Pseudomonadota</taxon>
        <taxon>Alphaproteobacteria</taxon>
        <taxon>Maricaulales</taxon>
        <taxon>Robiginitomaculaceae</taxon>
        <taxon>Algimonas</taxon>
    </lineage>
</organism>
<evidence type="ECO:0000313" key="4">
    <source>
        <dbReference type="Proteomes" id="UP001161390"/>
    </source>
</evidence>
<evidence type="ECO:0000256" key="2">
    <source>
        <dbReference type="SAM" id="SignalP"/>
    </source>
</evidence>
<feature type="signal peptide" evidence="2">
    <location>
        <begin position="1"/>
        <end position="24"/>
    </location>
</feature>
<dbReference type="EMBL" id="BSNJ01000003">
    <property type="protein sequence ID" value="GLQ20823.1"/>
    <property type="molecule type" value="Genomic_DNA"/>
</dbReference>
<proteinExistence type="predicted"/>
<name>A0ABQ5UZT9_9PROT</name>
<keyword evidence="2" id="KW-0732">Signal</keyword>
<protein>
    <submittedName>
        <fullName evidence="3">Uncharacterized protein</fullName>
    </submittedName>
</protein>
<reference evidence="3" key="1">
    <citation type="journal article" date="2014" name="Int. J. Syst. Evol. Microbiol.">
        <title>Complete genome of a new Firmicutes species belonging to the dominant human colonic microbiota ('Ruminococcus bicirculans') reveals two chromosomes and a selective capacity to utilize plant glucans.</title>
        <authorList>
            <consortium name="NISC Comparative Sequencing Program"/>
            <person name="Wegmann U."/>
            <person name="Louis P."/>
            <person name="Goesmann A."/>
            <person name="Henrissat B."/>
            <person name="Duncan S.H."/>
            <person name="Flint H.J."/>
        </authorList>
    </citation>
    <scope>NUCLEOTIDE SEQUENCE</scope>
    <source>
        <strain evidence="3">NBRC 108216</strain>
    </source>
</reference>
<evidence type="ECO:0000313" key="3">
    <source>
        <dbReference type="EMBL" id="GLQ20823.1"/>
    </source>
</evidence>
<sequence>MTRNILISACLLIAGLLLSVPAAAQTVTKVKNWSDNAGSMLMQGEALLGVDGAKAHKYQRCIKLNNYVCMKQVPAIWNGSVGQDGDNHTAFSHPKFSLRAKMRDLCSKKKRYQAVSALAVAERYSPWCDTLGSGAVRKGWAKSCEDGARPPENHAGPVCQKPENGVPSDEQCRSCNCPDRIARQMVRGLTDRNGQALSIDADMELFGPDGQIITDRMKTVLSNQVYQEVGALRPTDALLAESLAIAGVCR</sequence>
<dbReference type="Proteomes" id="UP001161390">
    <property type="component" value="Unassembled WGS sequence"/>
</dbReference>
<accession>A0ABQ5UZT9</accession>
<feature type="chain" id="PRO_5046891810" evidence="2">
    <location>
        <begin position="25"/>
        <end position="250"/>
    </location>
</feature>
<comment type="caution">
    <text evidence="3">The sequence shown here is derived from an EMBL/GenBank/DDBJ whole genome shotgun (WGS) entry which is preliminary data.</text>
</comment>